<protein>
    <submittedName>
        <fullName evidence="2">Uncharacterized protein</fullName>
    </submittedName>
</protein>
<evidence type="ECO:0000313" key="2">
    <source>
        <dbReference type="EMBL" id="KPM35562.1"/>
    </source>
</evidence>
<evidence type="ECO:0000256" key="1">
    <source>
        <dbReference type="SAM" id="MobiDB-lite"/>
    </source>
</evidence>
<gene>
    <name evidence="2" type="ORF">AK830_g11025</name>
</gene>
<dbReference type="Proteomes" id="UP000050424">
    <property type="component" value="Unassembled WGS sequence"/>
</dbReference>
<comment type="caution">
    <text evidence="2">The sequence shown here is derived from an EMBL/GenBank/DDBJ whole genome shotgun (WGS) entry which is preliminary data.</text>
</comment>
<keyword evidence="3" id="KW-1185">Reference proteome</keyword>
<proteinExistence type="predicted"/>
<feature type="compositionally biased region" description="Polar residues" evidence="1">
    <location>
        <begin position="1"/>
        <end position="12"/>
    </location>
</feature>
<feature type="region of interest" description="Disordered" evidence="1">
    <location>
        <begin position="1"/>
        <end position="26"/>
    </location>
</feature>
<sequence>MLPPNHTSSSTAHAPDETESPAASLLGAAVVPGITNKPPLPSRRPRTAQSPNNAEVQVPPLVAGALVAAFATALADGLNNDLLTHYYLPEQKVRVNIDRVLDRLLSDFTKQLWDELWRFYCDSNPEAARQVTLLFDGPICQLILILNGPETPRCILDKIGPGITRRPSTWSSTARGIDLPLALQLLCSYWDREFPGRSPRGSPEDIARSLHTYITTGTSAKTLIARIRDVLISPHFVQMHLMESAVWDILMKRRSPPPPDGFHIIQFNFECQLFGPLEGIGDPQLVSMGSLPAITGTANDCIYTTVSEYTSRQWPRCGALLLGCIEEAVQQASTSCRDGHAFAGMSLWDSTDGKGAHCPSLRLLHVEVEDGSIRLSVSAWTHTMIEILQQMAWTCAALSASPFPGALSECAVEVSDWTYLDGSIYVACSLSHRPVPEGDGSAWLKQLQGAAIANGFPISHSQSSQHT</sequence>
<accession>A0A0P7AS56</accession>
<name>A0A0P7AS56_9HYPO</name>
<organism evidence="2 3">
    <name type="scientific">Neonectria ditissima</name>
    <dbReference type="NCBI Taxonomy" id="78410"/>
    <lineage>
        <taxon>Eukaryota</taxon>
        <taxon>Fungi</taxon>
        <taxon>Dikarya</taxon>
        <taxon>Ascomycota</taxon>
        <taxon>Pezizomycotina</taxon>
        <taxon>Sordariomycetes</taxon>
        <taxon>Hypocreomycetidae</taxon>
        <taxon>Hypocreales</taxon>
        <taxon>Nectriaceae</taxon>
        <taxon>Neonectria</taxon>
    </lineage>
</organism>
<dbReference type="AlphaFoldDB" id="A0A0P7AS56"/>
<dbReference type="EMBL" id="LKCW01000246">
    <property type="protein sequence ID" value="KPM35562.1"/>
    <property type="molecule type" value="Genomic_DNA"/>
</dbReference>
<evidence type="ECO:0000313" key="3">
    <source>
        <dbReference type="Proteomes" id="UP000050424"/>
    </source>
</evidence>
<dbReference type="OrthoDB" id="1577640at2759"/>
<reference evidence="2 3" key="1">
    <citation type="submission" date="2015-09" db="EMBL/GenBank/DDBJ databases">
        <title>Draft genome of a European isolate of the apple canker pathogen Neonectria ditissima.</title>
        <authorList>
            <person name="Gomez-Cortecero A."/>
            <person name="Harrison R.J."/>
            <person name="Armitage A.D."/>
        </authorList>
    </citation>
    <scope>NUCLEOTIDE SEQUENCE [LARGE SCALE GENOMIC DNA]</scope>
    <source>
        <strain evidence="2 3">R09/05</strain>
    </source>
</reference>